<dbReference type="GO" id="GO:0003729">
    <property type="term" value="F:mRNA binding"/>
    <property type="evidence" value="ECO:0007669"/>
    <property type="project" value="TreeGrafter"/>
</dbReference>
<evidence type="ECO:0000256" key="2">
    <source>
        <dbReference type="ARBA" id="ARBA00007197"/>
    </source>
</evidence>
<comment type="subcellular location">
    <subcellularLocation>
        <location evidence="1">Mitochondrion</location>
    </subcellularLocation>
</comment>
<dbReference type="OrthoDB" id="250175at2759"/>
<gene>
    <name evidence="15" type="ORF">chiPu_0018956</name>
</gene>
<dbReference type="InterPro" id="IPR014719">
    <property type="entry name" value="Ribosomal_bL12_C/ClpS-like"/>
</dbReference>
<evidence type="ECO:0000256" key="7">
    <source>
        <dbReference type="ARBA" id="ARBA00022990"/>
    </source>
</evidence>
<protein>
    <recommendedName>
        <fullName evidence="11">Large ribosomal subunit protein bL12m</fullName>
    </recommendedName>
    <alternativeName>
        <fullName evidence="12">39S ribosomal protein L12, mitochondrial</fullName>
    </alternativeName>
</protein>
<feature type="domain" description="Large ribosomal subunit protein bL12 C-terminal" evidence="13">
    <location>
        <begin position="102"/>
        <end position="170"/>
    </location>
</feature>
<dbReference type="GO" id="GO:0006412">
    <property type="term" value="P:translation"/>
    <property type="evidence" value="ECO:0007669"/>
    <property type="project" value="InterPro"/>
</dbReference>
<keyword evidence="3" id="KW-1017">Isopeptide bond</keyword>
<keyword evidence="9" id="KW-0687">Ribonucleoprotein</keyword>
<dbReference type="EMBL" id="BEZZ01001757">
    <property type="protein sequence ID" value="GCC20397.1"/>
    <property type="molecule type" value="Genomic_DNA"/>
</dbReference>
<dbReference type="Gene3D" id="3.30.1390.10">
    <property type="match status" value="1"/>
</dbReference>
<comment type="caution">
    <text evidence="15">The sequence shown here is derived from an EMBL/GenBank/DDBJ whole genome shotgun (WGS) entry which is preliminary data.</text>
</comment>
<dbReference type="FunFam" id="1.20.5.710:FF:000006">
    <property type="entry name" value="39S ribosomal protein L12, mitochondrial"/>
    <property type="match status" value="1"/>
</dbReference>
<accession>A0A401RQC0</accession>
<organism evidence="15 16">
    <name type="scientific">Chiloscyllium punctatum</name>
    <name type="common">Brownbanded bambooshark</name>
    <name type="synonym">Hemiscyllium punctatum</name>
    <dbReference type="NCBI Taxonomy" id="137246"/>
    <lineage>
        <taxon>Eukaryota</taxon>
        <taxon>Metazoa</taxon>
        <taxon>Chordata</taxon>
        <taxon>Craniata</taxon>
        <taxon>Vertebrata</taxon>
        <taxon>Chondrichthyes</taxon>
        <taxon>Elasmobranchii</taxon>
        <taxon>Galeomorphii</taxon>
        <taxon>Galeoidea</taxon>
        <taxon>Orectolobiformes</taxon>
        <taxon>Hemiscylliidae</taxon>
        <taxon>Chiloscyllium</taxon>
    </lineage>
</organism>
<evidence type="ECO:0000256" key="11">
    <source>
        <dbReference type="ARBA" id="ARBA00072684"/>
    </source>
</evidence>
<dbReference type="InterPro" id="IPR036235">
    <property type="entry name" value="Ribosomal_bL12_oligo_N_sf"/>
</dbReference>
<keyword evidence="6" id="KW-0689">Ribosomal protein</keyword>
<dbReference type="PANTHER" id="PTHR45987:SF4">
    <property type="entry name" value="LARGE RIBOSOMAL SUBUNIT PROTEIN BL12M"/>
    <property type="match status" value="1"/>
</dbReference>
<dbReference type="GO" id="GO:0005762">
    <property type="term" value="C:mitochondrial large ribosomal subunit"/>
    <property type="evidence" value="ECO:0007669"/>
    <property type="project" value="TreeGrafter"/>
</dbReference>
<dbReference type="Gene3D" id="1.20.5.710">
    <property type="entry name" value="Single helix bin"/>
    <property type="match status" value="1"/>
</dbReference>
<evidence type="ECO:0000313" key="16">
    <source>
        <dbReference type="Proteomes" id="UP000287033"/>
    </source>
</evidence>
<keyword evidence="5" id="KW-0809">Transit peptide</keyword>
<evidence type="ECO:0000259" key="14">
    <source>
        <dbReference type="Pfam" id="PF16320"/>
    </source>
</evidence>
<proteinExistence type="inferred from homology"/>
<name>A0A401RQC0_CHIPU</name>
<dbReference type="GO" id="GO:0005743">
    <property type="term" value="C:mitochondrial inner membrane"/>
    <property type="evidence" value="ECO:0007669"/>
    <property type="project" value="UniProtKB-ARBA"/>
</dbReference>
<evidence type="ECO:0000259" key="13">
    <source>
        <dbReference type="Pfam" id="PF00542"/>
    </source>
</evidence>
<keyword evidence="4" id="KW-0832">Ubl conjugation</keyword>
<keyword evidence="7" id="KW-0007">Acetylation</keyword>
<dbReference type="InterPro" id="IPR013823">
    <property type="entry name" value="Ribosomal_bL12_C"/>
</dbReference>
<evidence type="ECO:0000256" key="5">
    <source>
        <dbReference type="ARBA" id="ARBA00022946"/>
    </source>
</evidence>
<dbReference type="OMA" id="LEDKWGV"/>
<dbReference type="SUPFAM" id="SSF54736">
    <property type="entry name" value="ClpS-like"/>
    <property type="match status" value="1"/>
</dbReference>
<comment type="function">
    <text evidence="10">As a component of the mitochondrial large ribosomal subunit, plays a role in mitochondrial translation. When present in mitochondria as a free protein not associated with the ribosome, associates with mitochondrial RNA polymerase POLRMT to activate transcription. Required for POLRMT stability.</text>
</comment>
<dbReference type="Pfam" id="PF00542">
    <property type="entry name" value="Ribosomal_L12"/>
    <property type="match status" value="1"/>
</dbReference>
<reference evidence="15 16" key="1">
    <citation type="journal article" date="2018" name="Nat. Ecol. Evol.">
        <title>Shark genomes provide insights into elasmobranch evolution and the origin of vertebrates.</title>
        <authorList>
            <person name="Hara Y"/>
            <person name="Yamaguchi K"/>
            <person name="Onimaru K"/>
            <person name="Kadota M"/>
            <person name="Koyanagi M"/>
            <person name="Keeley SD"/>
            <person name="Tatsumi K"/>
            <person name="Tanaka K"/>
            <person name="Motone F"/>
            <person name="Kageyama Y"/>
            <person name="Nozu R"/>
            <person name="Adachi N"/>
            <person name="Nishimura O"/>
            <person name="Nakagawa R"/>
            <person name="Tanegashima C"/>
            <person name="Kiyatake I"/>
            <person name="Matsumoto R"/>
            <person name="Murakumo K"/>
            <person name="Nishida K"/>
            <person name="Terakita A"/>
            <person name="Kuratani S"/>
            <person name="Sato K"/>
            <person name="Hyodo S Kuraku.S."/>
        </authorList>
    </citation>
    <scope>NUCLEOTIDE SEQUENCE [LARGE SCALE GENOMIC DNA]</scope>
</reference>
<evidence type="ECO:0000256" key="3">
    <source>
        <dbReference type="ARBA" id="ARBA00022499"/>
    </source>
</evidence>
<evidence type="ECO:0000256" key="4">
    <source>
        <dbReference type="ARBA" id="ARBA00022843"/>
    </source>
</evidence>
<sequence>RRELRTFCALRALRTSACNHDSLATPPLDTAPKEYSPKIKQLVQEIASLTLLEIADLNELLKKTLKIQDIGMMPMAGPVTAAQPDSQADEETAQVKKEKSVFTVKLTEFKAAEKVKLIKEVKNCIPGLNLVQAKKLVESLPREVKANVGKEEAEKLKAALEAAGGTVQLE</sequence>
<feature type="domain" description="Large ribosomal subunit protein bL12 oligomerization" evidence="14">
    <location>
        <begin position="38"/>
        <end position="82"/>
    </location>
</feature>
<dbReference type="SUPFAM" id="SSF48300">
    <property type="entry name" value="Ribosomal protein L7/12, oligomerisation (N-terminal) domain"/>
    <property type="match status" value="1"/>
</dbReference>
<evidence type="ECO:0000256" key="8">
    <source>
        <dbReference type="ARBA" id="ARBA00023128"/>
    </source>
</evidence>
<keyword evidence="16" id="KW-1185">Reference proteome</keyword>
<dbReference type="GO" id="GO:0003735">
    <property type="term" value="F:structural constituent of ribosome"/>
    <property type="evidence" value="ECO:0007669"/>
    <property type="project" value="InterPro"/>
</dbReference>
<evidence type="ECO:0000256" key="10">
    <source>
        <dbReference type="ARBA" id="ARBA00058301"/>
    </source>
</evidence>
<evidence type="ECO:0000256" key="9">
    <source>
        <dbReference type="ARBA" id="ARBA00023274"/>
    </source>
</evidence>
<dbReference type="InterPro" id="IPR008932">
    <property type="entry name" value="Ribosomal_bL12_oligo"/>
</dbReference>
<keyword evidence="8" id="KW-0496">Mitochondrion</keyword>
<dbReference type="InterPro" id="IPR000206">
    <property type="entry name" value="Ribosomal_bL12"/>
</dbReference>
<evidence type="ECO:0000313" key="15">
    <source>
        <dbReference type="EMBL" id="GCC20397.1"/>
    </source>
</evidence>
<comment type="similarity">
    <text evidence="2">Belongs to the bacterial ribosomal protein bL12 family.</text>
</comment>
<feature type="non-terminal residue" evidence="15">
    <location>
        <position position="1"/>
    </location>
</feature>
<dbReference type="STRING" id="137246.A0A401RQC0"/>
<dbReference type="AlphaFoldDB" id="A0A401RQC0"/>
<evidence type="ECO:0000256" key="12">
    <source>
        <dbReference type="ARBA" id="ARBA00075329"/>
    </source>
</evidence>
<dbReference type="PANTHER" id="PTHR45987">
    <property type="entry name" value="39S RIBOSOMAL PROTEIN L12"/>
    <property type="match status" value="1"/>
</dbReference>
<evidence type="ECO:0000256" key="6">
    <source>
        <dbReference type="ARBA" id="ARBA00022980"/>
    </source>
</evidence>
<evidence type="ECO:0000256" key="1">
    <source>
        <dbReference type="ARBA" id="ARBA00004173"/>
    </source>
</evidence>
<dbReference type="HAMAP" id="MF_00368">
    <property type="entry name" value="Ribosomal_bL12"/>
    <property type="match status" value="1"/>
</dbReference>
<dbReference type="Proteomes" id="UP000287033">
    <property type="component" value="Unassembled WGS sequence"/>
</dbReference>
<dbReference type="Pfam" id="PF16320">
    <property type="entry name" value="Ribosomal_L12_N"/>
    <property type="match status" value="1"/>
</dbReference>
<dbReference type="FunFam" id="3.30.1390.10:FF:000001">
    <property type="entry name" value="50S ribosomal protein L7/L12"/>
    <property type="match status" value="1"/>
</dbReference>